<organism evidence="2 3">
    <name type="scientific">Amycolatopsis coloradensis</name>
    <dbReference type="NCBI Taxonomy" id="76021"/>
    <lineage>
        <taxon>Bacteria</taxon>
        <taxon>Bacillati</taxon>
        <taxon>Actinomycetota</taxon>
        <taxon>Actinomycetes</taxon>
        <taxon>Pseudonocardiales</taxon>
        <taxon>Pseudonocardiaceae</taxon>
        <taxon>Amycolatopsis</taxon>
    </lineage>
</organism>
<dbReference type="RefSeq" id="WP_076168174.1">
    <property type="nucleotide sequence ID" value="NZ_JBEZVB010000047.1"/>
</dbReference>
<reference evidence="2 3" key="1">
    <citation type="submission" date="2016-01" db="EMBL/GenBank/DDBJ databases">
        <title>Amycolatopsis coloradensis genome sequencing and assembly.</title>
        <authorList>
            <person name="Mayilraj S."/>
        </authorList>
    </citation>
    <scope>NUCLEOTIDE SEQUENCE [LARGE SCALE GENOMIC DNA]</scope>
    <source>
        <strain evidence="2 3">DSM 44225</strain>
    </source>
</reference>
<dbReference type="AlphaFoldDB" id="A0A1R0KEJ5"/>
<name>A0A1R0KEJ5_9PSEU</name>
<comment type="caution">
    <text evidence="2">The sequence shown here is derived from an EMBL/GenBank/DDBJ whole genome shotgun (WGS) entry which is preliminary data.</text>
</comment>
<dbReference type="OrthoDB" id="4382201at2"/>
<feature type="compositionally biased region" description="Pro residues" evidence="1">
    <location>
        <begin position="484"/>
        <end position="494"/>
    </location>
</feature>
<evidence type="ECO:0008006" key="4">
    <source>
        <dbReference type="Google" id="ProtNLM"/>
    </source>
</evidence>
<dbReference type="STRING" id="76021.BS329_38585"/>
<accession>A0A1R0KEJ5</accession>
<protein>
    <recommendedName>
        <fullName evidence="4">Mobilization protein</fullName>
    </recommendedName>
</protein>
<proteinExistence type="predicted"/>
<evidence type="ECO:0000313" key="3">
    <source>
        <dbReference type="Proteomes" id="UP000187486"/>
    </source>
</evidence>
<keyword evidence="3" id="KW-1185">Reference proteome</keyword>
<feature type="region of interest" description="Disordered" evidence="1">
    <location>
        <begin position="456"/>
        <end position="494"/>
    </location>
</feature>
<evidence type="ECO:0000256" key="1">
    <source>
        <dbReference type="SAM" id="MobiDB-lite"/>
    </source>
</evidence>
<gene>
    <name evidence="2" type="ORF">BS329_38585</name>
</gene>
<sequence length="494" mass="53307">MIVHAAPSGSNTTGLLSYLYGPGIGPERGGTDHVDPRTVASWDGLPEIHAPVPRTDGGQSVRDMARTLDLPAQLAGVAPTGRTGHIIVANHDDDPVLSDDQWREIAEATMRRAGLWNGPDDDDAVRWIATRHDDSSVHITYSRIRENGRDAGWINYTRAWESMRHEYEARYGLTPTGSADGTARRPYHQAEASRAKAERHAVDGDRHALPDTARLRHWCTVIALEAAALGTRAEEAFVDRLRAAGITVAEHRDSTGALLDYRVGIRADSTGRPILYQLGKVAPELHLDELRTAWNSAAEHTPEAVSAAVDALERAAANAPDELTDAEFRTIGKAARDVLHAAAAYTDLDELRAAAEAADRAGRLAAQAPMIPSSSPGPVAQMARDLRVSAGILVNQSGEDDPDRDVAVRVVIAVASVLVQVEAWHELADRRAAAHAAFTAREHVLQARRALTAPHRPAATRPVTPRQGVAGIDTSAARTTIPRPHTPPDVPRRR</sequence>
<dbReference type="Proteomes" id="UP000187486">
    <property type="component" value="Unassembled WGS sequence"/>
</dbReference>
<evidence type="ECO:0000313" key="2">
    <source>
        <dbReference type="EMBL" id="OLZ43567.1"/>
    </source>
</evidence>
<dbReference type="EMBL" id="MQUQ01000031">
    <property type="protein sequence ID" value="OLZ43567.1"/>
    <property type="molecule type" value="Genomic_DNA"/>
</dbReference>